<dbReference type="GeneID" id="33554806"/>
<proteinExistence type="predicted"/>
<comment type="caution">
    <text evidence="1">The sequence shown here is derived from an EMBL/GenBank/DDBJ whole genome shotgun (WGS) entry which is preliminary data.</text>
</comment>
<accession>A0A1Y1UDM7</accession>
<dbReference type="InParanoid" id="A0A1Y1UDM7"/>
<protein>
    <submittedName>
        <fullName evidence="1">Uncharacterized protein</fullName>
    </submittedName>
</protein>
<dbReference type="RefSeq" id="XP_021870270.1">
    <property type="nucleotide sequence ID" value="XM_022012998.1"/>
</dbReference>
<evidence type="ECO:0000313" key="1">
    <source>
        <dbReference type="EMBL" id="ORX36141.1"/>
    </source>
</evidence>
<sequence length="275" mass="29517">MPVASPGPMGSDHPSAICLPLLVLPISPPNGTPYDRPARPRLRIVTAQGSTPPPQIVKTAPIIVSNDPTLSFTFPSKSSVASLAHEDTASYTLLSPPKPTSRSARLKRPAHVGHARKLSDKFKSLFSALHIKRDDRIPFFQPGMVSTDILNDCEYLTPLRPHPSPGTASFLVSRHLAPDPNLPTSAHSSSTAFSIASRPTFASKYRATYDSHGAISHFSNPTTLSSAASSMGGRSVSSSVILDKSPGLGKRMALDEGVRLNARIRRCRSLPDMRL</sequence>
<reference evidence="1 2" key="1">
    <citation type="submission" date="2017-03" db="EMBL/GenBank/DDBJ databases">
        <title>Widespread Adenine N6-methylation of Active Genes in Fungi.</title>
        <authorList>
            <consortium name="DOE Joint Genome Institute"/>
            <person name="Mondo S.J."/>
            <person name="Dannebaum R.O."/>
            <person name="Kuo R.C."/>
            <person name="Louie K.B."/>
            <person name="Bewick A.J."/>
            <person name="Labutti K."/>
            <person name="Haridas S."/>
            <person name="Kuo A."/>
            <person name="Salamov A."/>
            <person name="Ahrendt S.R."/>
            <person name="Lau R."/>
            <person name="Bowen B.P."/>
            <person name="Lipzen A."/>
            <person name="Sullivan W."/>
            <person name="Andreopoulos W.B."/>
            <person name="Clum A."/>
            <person name="Lindquist E."/>
            <person name="Daum C."/>
            <person name="Northen T.R."/>
            <person name="Ramamoorthy G."/>
            <person name="Schmitz R.J."/>
            <person name="Gryganskyi A."/>
            <person name="Culley D."/>
            <person name="Magnuson J."/>
            <person name="James T.Y."/>
            <person name="O'Malley M.A."/>
            <person name="Stajich J.E."/>
            <person name="Spatafora J.W."/>
            <person name="Visel A."/>
            <person name="Grigoriev I.V."/>
        </authorList>
    </citation>
    <scope>NUCLEOTIDE SEQUENCE [LARGE SCALE GENOMIC DNA]</scope>
    <source>
        <strain evidence="1 2">NRRL Y-17943</strain>
    </source>
</reference>
<dbReference type="OrthoDB" id="10670504at2759"/>
<dbReference type="AlphaFoldDB" id="A0A1Y1UDM7"/>
<dbReference type="Proteomes" id="UP000193218">
    <property type="component" value="Unassembled WGS sequence"/>
</dbReference>
<evidence type="ECO:0000313" key="2">
    <source>
        <dbReference type="Proteomes" id="UP000193218"/>
    </source>
</evidence>
<gene>
    <name evidence="1" type="ORF">BD324DRAFT_526478</name>
</gene>
<keyword evidence="2" id="KW-1185">Reference proteome</keyword>
<name>A0A1Y1UDM7_9TREE</name>
<organism evidence="1 2">
    <name type="scientific">Kockovaella imperatae</name>
    <dbReference type="NCBI Taxonomy" id="4999"/>
    <lineage>
        <taxon>Eukaryota</taxon>
        <taxon>Fungi</taxon>
        <taxon>Dikarya</taxon>
        <taxon>Basidiomycota</taxon>
        <taxon>Agaricomycotina</taxon>
        <taxon>Tremellomycetes</taxon>
        <taxon>Tremellales</taxon>
        <taxon>Cuniculitremaceae</taxon>
        <taxon>Kockovaella</taxon>
    </lineage>
</organism>
<dbReference type="EMBL" id="NBSH01000009">
    <property type="protein sequence ID" value="ORX36141.1"/>
    <property type="molecule type" value="Genomic_DNA"/>
</dbReference>